<dbReference type="Proteomes" id="UP001595799">
    <property type="component" value="Unassembled WGS sequence"/>
</dbReference>
<keyword evidence="3" id="KW-1185">Reference proteome</keyword>
<dbReference type="RefSeq" id="WP_382423193.1">
    <property type="nucleotide sequence ID" value="NZ_JBHSCW010000009.1"/>
</dbReference>
<evidence type="ECO:0000313" key="2">
    <source>
        <dbReference type="EMBL" id="MFC4352818.1"/>
    </source>
</evidence>
<dbReference type="SMART" id="SM00886">
    <property type="entry name" value="Dabb"/>
    <property type="match status" value="1"/>
</dbReference>
<reference evidence="3" key="1">
    <citation type="journal article" date="2019" name="Int. J. Syst. Evol. Microbiol.">
        <title>The Global Catalogue of Microorganisms (GCM) 10K type strain sequencing project: providing services to taxonomists for standard genome sequencing and annotation.</title>
        <authorList>
            <consortium name="The Broad Institute Genomics Platform"/>
            <consortium name="The Broad Institute Genome Sequencing Center for Infectious Disease"/>
            <person name="Wu L."/>
            <person name="Ma J."/>
        </authorList>
    </citation>
    <scope>NUCLEOTIDE SEQUENCE [LARGE SCALE GENOMIC DNA]</scope>
    <source>
        <strain evidence="3">CECT 8472</strain>
    </source>
</reference>
<proteinExistence type="predicted"/>
<accession>A0ABV8UPT4</accession>
<dbReference type="InterPro" id="IPR013097">
    <property type="entry name" value="Dabb"/>
</dbReference>
<comment type="caution">
    <text evidence="2">The sequence shown here is derived from an EMBL/GenBank/DDBJ whole genome shotgun (WGS) entry which is preliminary data.</text>
</comment>
<feature type="domain" description="Stress-response A/B barrel" evidence="1">
    <location>
        <begin position="2"/>
        <end position="92"/>
    </location>
</feature>
<dbReference type="InterPro" id="IPR011008">
    <property type="entry name" value="Dimeric_a/b-barrel"/>
</dbReference>
<evidence type="ECO:0000313" key="3">
    <source>
        <dbReference type="Proteomes" id="UP001595799"/>
    </source>
</evidence>
<dbReference type="PROSITE" id="PS51502">
    <property type="entry name" value="S_R_A_B_BARREL"/>
    <property type="match status" value="1"/>
</dbReference>
<organism evidence="2 3">
    <name type="scientific">Fodinicurvata halophila</name>
    <dbReference type="NCBI Taxonomy" id="1419723"/>
    <lineage>
        <taxon>Bacteria</taxon>
        <taxon>Pseudomonadati</taxon>
        <taxon>Pseudomonadota</taxon>
        <taxon>Alphaproteobacteria</taxon>
        <taxon>Rhodospirillales</taxon>
        <taxon>Rhodovibrionaceae</taxon>
        <taxon>Fodinicurvata</taxon>
    </lineage>
</organism>
<dbReference type="Pfam" id="PF07876">
    <property type="entry name" value="Dabb"/>
    <property type="match status" value="1"/>
</dbReference>
<dbReference type="Gene3D" id="3.30.70.100">
    <property type="match status" value="1"/>
</dbReference>
<evidence type="ECO:0000259" key="1">
    <source>
        <dbReference type="PROSITE" id="PS51502"/>
    </source>
</evidence>
<dbReference type="EMBL" id="JBHSCW010000009">
    <property type="protein sequence ID" value="MFC4352818.1"/>
    <property type="molecule type" value="Genomic_DNA"/>
</dbReference>
<name>A0ABV8UPT4_9PROT</name>
<sequence length="94" mass="10786">MIRHMVFFTVKDPADLTAAESGLKRLEEVPETELLHVRRNLRRDQLGNEVDLVVYGEFTDEDKLAAFKAHPLYEEAIALVRPLRDLRIAADVEV</sequence>
<dbReference type="SUPFAM" id="SSF54909">
    <property type="entry name" value="Dimeric alpha+beta barrel"/>
    <property type="match status" value="1"/>
</dbReference>
<protein>
    <submittedName>
        <fullName evidence="2">Dabb family protein</fullName>
    </submittedName>
</protein>
<gene>
    <name evidence="2" type="ORF">ACFOW6_14800</name>
</gene>